<dbReference type="CDD" id="cd05237">
    <property type="entry name" value="UDP_invert_4-6DH_SDR_e"/>
    <property type="match status" value="1"/>
</dbReference>
<dbReference type="Proteomes" id="UP000294887">
    <property type="component" value="Unassembled WGS sequence"/>
</dbReference>
<dbReference type="Gene3D" id="3.40.50.720">
    <property type="entry name" value="NAD(P)-binding Rossmann-like Domain"/>
    <property type="match status" value="2"/>
</dbReference>
<evidence type="ECO:0000256" key="2">
    <source>
        <dbReference type="SAM" id="Phobius"/>
    </source>
</evidence>
<dbReference type="AlphaFoldDB" id="A0A4R1F8N4"/>
<feature type="transmembrane region" description="Helical" evidence="2">
    <location>
        <begin position="36"/>
        <end position="58"/>
    </location>
</feature>
<organism evidence="4 5">
    <name type="scientific">Cocleimonas flava</name>
    <dbReference type="NCBI Taxonomy" id="634765"/>
    <lineage>
        <taxon>Bacteria</taxon>
        <taxon>Pseudomonadati</taxon>
        <taxon>Pseudomonadota</taxon>
        <taxon>Gammaproteobacteria</taxon>
        <taxon>Thiotrichales</taxon>
        <taxon>Thiotrichaceae</taxon>
        <taxon>Cocleimonas</taxon>
    </lineage>
</organism>
<keyword evidence="2" id="KW-1133">Transmembrane helix</keyword>
<comment type="similarity">
    <text evidence="1">Belongs to the polysaccharide synthase family.</text>
</comment>
<sequence>MQKRLFILLLDALFLPMLLWASLSLGKNEVMFPHAGEWWIFPLALAISFPVFINFGLYRAVLRYFRNQTISAILLSTLITTIIWAITVKVTGMADLTKSGVILYWLSTFTFIAGSRLQIQQWLYGTNNDNKTSRKRVYIYGAGESGTKLAALLDGDPAYVVEGFIDDNASLRGWNMLGFDVQSYDKTAATLMNAPENTEVIIAMPSIDREERQFIIERLEPFPVKVRIIPAIEDFASGNFRVSDIKDIDIDDLLGREPVSPDKQLLPANIHGKTVLISGAGGSIGSELCRQALNLRPKKLVLLELSEFALYKIEQELNEILSSMHFSVEIERVLGSSGDITLLDKLFSRNEIQTVYHAAAYKHVPLVEENSVAGIKNNVFGTKTLAEKSLASKVETFILISTDKAVRPTNVMGCTKRIAEMVLQSLANSKNCETTFSMVRFGNVLGSSGSVVPKFRQQIADGGPITVTHKEITRYFMSIPEAVQLVIQAGAMAKGGDVFVLDMGESVKITDLATKMISLAGLQLKDQYNPDGDIEVKYSGLRPGEKLYEELLIGDNVSGTKHSRIMQANEEFLSKSQLEVLLKNLQNTLTDDNLDEIKKSLTKIVSGYTPWENTANNDSAISNDDKGKVIPIKKSYPV</sequence>
<keyword evidence="2" id="KW-0472">Membrane</keyword>
<dbReference type="InterPro" id="IPR003869">
    <property type="entry name" value="Polysac_CapD-like"/>
</dbReference>
<evidence type="ECO:0000313" key="4">
    <source>
        <dbReference type="EMBL" id="TCJ88198.1"/>
    </source>
</evidence>
<protein>
    <submittedName>
        <fullName evidence="4">FlaA1/EpsC-like NDP-sugar epimerase</fullName>
    </submittedName>
</protein>
<dbReference type="Pfam" id="PF02719">
    <property type="entry name" value="Polysacc_synt_2"/>
    <property type="match status" value="1"/>
</dbReference>
<reference evidence="4 5" key="1">
    <citation type="submission" date="2019-03" db="EMBL/GenBank/DDBJ databases">
        <title>Genomic Encyclopedia of Type Strains, Phase IV (KMG-IV): sequencing the most valuable type-strain genomes for metagenomic binning, comparative biology and taxonomic classification.</title>
        <authorList>
            <person name="Goeker M."/>
        </authorList>
    </citation>
    <scope>NUCLEOTIDE SEQUENCE [LARGE SCALE GENOMIC DNA]</scope>
    <source>
        <strain evidence="4 5">DSM 24830</strain>
    </source>
</reference>
<name>A0A4R1F8N4_9GAMM</name>
<dbReference type="SUPFAM" id="SSF53335">
    <property type="entry name" value="S-adenosyl-L-methionine-dependent methyltransferases"/>
    <property type="match status" value="1"/>
</dbReference>
<evidence type="ECO:0000259" key="3">
    <source>
        <dbReference type="Pfam" id="PF02719"/>
    </source>
</evidence>
<feature type="transmembrane region" description="Helical" evidence="2">
    <location>
        <begin position="70"/>
        <end position="90"/>
    </location>
</feature>
<dbReference type="RefSeq" id="WP_165874582.1">
    <property type="nucleotide sequence ID" value="NZ_BAAAFU010000008.1"/>
</dbReference>
<dbReference type="InterPro" id="IPR036291">
    <property type="entry name" value="NAD(P)-bd_dom_sf"/>
</dbReference>
<dbReference type="SUPFAM" id="SSF51735">
    <property type="entry name" value="NAD(P)-binding Rossmann-fold domains"/>
    <property type="match status" value="1"/>
</dbReference>
<keyword evidence="5" id="KW-1185">Reference proteome</keyword>
<keyword evidence="2" id="KW-0812">Transmembrane</keyword>
<evidence type="ECO:0000313" key="5">
    <source>
        <dbReference type="Proteomes" id="UP000294887"/>
    </source>
</evidence>
<dbReference type="Pfam" id="PF13727">
    <property type="entry name" value="CoA_binding_3"/>
    <property type="match status" value="1"/>
</dbReference>
<dbReference type="PANTHER" id="PTHR43318">
    <property type="entry name" value="UDP-N-ACETYLGLUCOSAMINE 4,6-DEHYDRATASE"/>
    <property type="match status" value="1"/>
</dbReference>
<comment type="caution">
    <text evidence="4">The sequence shown here is derived from an EMBL/GenBank/DDBJ whole genome shotgun (WGS) entry which is preliminary data.</text>
</comment>
<dbReference type="EMBL" id="SMFQ01000002">
    <property type="protein sequence ID" value="TCJ88198.1"/>
    <property type="molecule type" value="Genomic_DNA"/>
</dbReference>
<feature type="domain" description="Polysaccharide biosynthesis protein CapD-like" evidence="3">
    <location>
        <begin position="275"/>
        <end position="569"/>
    </location>
</feature>
<dbReference type="InterPro" id="IPR029063">
    <property type="entry name" value="SAM-dependent_MTases_sf"/>
</dbReference>
<accession>A0A4R1F8N4</accession>
<evidence type="ECO:0000256" key="1">
    <source>
        <dbReference type="ARBA" id="ARBA00007430"/>
    </source>
</evidence>
<proteinExistence type="inferred from homology"/>
<gene>
    <name evidence="4" type="ORF">EV695_0038</name>
</gene>
<dbReference type="PANTHER" id="PTHR43318:SF1">
    <property type="entry name" value="POLYSACCHARIDE BIOSYNTHESIS PROTEIN EPSC-RELATED"/>
    <property type="match status" value="1"/>
</dbReference>
<dbReference type="InterPro" id="IPR051203">
    <property type="entry name" value="Polysaccharide_Synthase-Rel"/>
</dbReference>